<dbReference type="STRING" id="47427.A0A2H3DHQ6"/>
<feature type="region of interest" description="Disordered" evidence="1">
    <location>
        <begin position="340"/>
        <end position="398"/>
    </location>
</feature>
<name>A0A2H3DHQ6_ARMGA</name>
<organism evidence="2 3">
    <name type="scientific">Armillaria gallica</name>
    <name type="common">Bulbous honey fungus</name>
    <name type="synonym">Armillaria bulbosa</name>
    <dbReference type="NCBI Taxonomy" id="47427"/>
    <lineage>
        <taxon>Eukaryota</taxon>
        <taxon>Fungi</taxon>
        <taxon>Dikarya</taxon>
        <taxon>Basidiomycota</taxon>
        <taxon>Agaricomycotina</taxon>
        <taxon>Agaricomycetes</taxon>
        <taxon>Agaricomycetidae</taxon>
        <taxon>Agaricales</taxon>
        <taxon>Marasmiineae</taxon>
        <taxon>Physalacriaceae</taxon>
        <taxon>Armillaria</taxon>
    </lineage>
</organism>
<reference evidence="3" key="1">
    <citation type="journal article" date="2017" name="Nat. Ecol. Evol.">
        <title>Genome expansion and lineage-specific genetic innovations in the forest pathogenic fungi Armillaria.</title>
        <authorList>
            <person name="Sipos G."/>
            <person name="Prasanna A.N."/>
            <person name="Walter M.C."/>
            <person name="O'Connor E."/>
            <person name="Balint B."/>
            <person name="Krizsan K."/>
            <person name="Kiss B."/>
            <person name="Hess J."/>
            <person name="Varga T."/>
            <person name="Slot J."/>
            <person name="Riley R."/>
            <person name="Boka B."/>
            <person name="Rigling D."/>
            <person name="Barry K."/>
            <person name="Lee J."/>
            <person name="Mihaltcheva S."/>
            <person name="LaButti K."/>
            <person name="Lipzen A."/>
            <person name="Waldron R."/>
            <person name="Moloney N.M."/>
            <person name="Sperisen C."/>
            <person name="Kredics L."/>
            <person name="Vagvoelgyi C."/>
            <person name="Patrignani A."/>
            <person name="Fitzpatrick D."/>
            <person name="Nagy I."/>
            <person name="Doyle S."/>
            <person name="Anderson J.B."/>
            <person name="Grigoriev I.V."/>
            <person name="Gueldener U."/>
            <person name="Muensterkoetter M."/>
            <person name="Nagy L.G."/>
        </authorList>
    </citation>
    <scope>NUCLEOTIDE SEQUENCE [LARGE SCALE GENOMIC DNA]</scope>
    <source>
        <strain evidence="3">Ar21-2</strain>
    </source>
</reference>
<evidence type="ECO:0000256" key="1">
    <source>
        <dbReference type="SAM" id="MobiDB-lite"/>
    </source>
</evidence>
<sequence length="501" mass="54163">MAEPTDPAKLTKVQAQDAYNAAAAAIDELLDDFPNPTWDPSRMNTWLIDAVSHWMICGDNWLLADIGYKDWYKLEYSLLVQVPDLPMDLVSFACTEFNDMLDYNLDVIPLPVRRAPARHSKAMTSQLFQDTAAPGSRMTTPAPLPASSKPTTPILLSTETRAIEPGMAKCTPSPLNGRNSVPRINLLATSPKAPAPSTSNSEASKKQVTQPPADKATGAQHQMTQRRVFLAATHSSVIPGPNPAIEDSVASLPGVHEALFLPGTDDELEHVQGDLVEDDCIKEEVDTSDEDTSPPPMKMAHRLHQEPRISFIFDDTTGDLVNPYPTIFLPRYSVIQEQNLHHSARPHSSPVNPSAAYLKAAQRSKADLKKKRKDTKGKDKATGPATSLKHTHDNDDSAQNIEKLVTKKLKSKDTTVADDKVIHATPVIRRCGPGPSKPLAVTLGVGGGGFGEKVPSTAKAIKSGLKSIGVLEVKEDFGTFVNTIPCLVTTANIWALSAASS</sequence>
<dbReference type="EMBL" id="KZ293672">
    <property type="protein sequence ID" value="PBK88607.1"/>
    <property type="molecule type" value="Genomic_DNA"/>
</dbReference>
<dbReference type="AlphaFoldDB" id="A0A2H3DHQ6"/>
<feature type="region of interest" description="Disordered" evidence="1">
    <location>
        <begin position="132"/>
        <end position="152"/>
    </location>
</feature>
<dbReference type="OrthoDB" id="3053093at2759"/>
<dbReference type="Proteomes" id="UP000217790">
    <property type="component" value="Unassembled WGS sequence"/>
</dbReference>
<evidence type="ECO:0000313" key="3">
    <source>
        <dbReference type="Proteomes" id="UP000217790"/>
    </source>
</evidence>
<feature type="region of interest" description="Disordered" evidence="1">
    <location>
        <begin position="189"/>
        <end position="220"/>
    </location>
</feature>
<keyword evidence="3" id="KW-1185">Reference proteome</keyword>
<gene>
    <name evidence="2" type="ORF">ARMGADRAFT_1084565</name>
</gene>
<evidence type="ECO:0000313" key="2">
    <source>
        <dbReference type="EMBL" id="PBK88607.1"/>
    </source>
</evidence>
<proteinExistence type="predicted"/>
<accession>A0A2H3DHQ6</accession>
<dbReference type="InParanoid" id="A0A2H3DHQ6"/>
<protein>
    <submittedName>
        <fullName evidence="2">Uncharacterized protein</fullName>
    </submittedName>
</protein>
<feature type="compositionally biased region" description="Polar residues" evidence="1">
    <location>
        <begin position="196"/>
        <end position="210"/>
    </location>
</feature>